<dbReference type="SUPFAM" id="SSF81324">
    <property type="entry name" value="Voltage-gated potassium channels"/>
    <property type="match status" value="1"/>
</dbReference>
<reference evidence="5 6" key="1">
    <citation type="submission" date="2021-06" db="EMBL/GenBank/DDBJ databases">
        <title>Actinoplanes lichenicola sp. nov., and Actinoplanes ovalisporus sp. nov., isolated from lichen in Thailand.</title>
        <authorList>
            <person name="Saeng-In P."/>
            <person name="Kanchanasin P."/>
            <person name="Yuki M."/>
            <person name="Kudo T."/>
            <person name="Ohkuma M."/>
            <person name="Phongsopitanun W."/>
            <person name="Tanasupawat S."/>
        </authorList>
    </citation>
    <scope>NUCLEOTIDE SEQUENCE [LARGE SCALE GENOMIC DNA]</scope>
    <source>
        <strain evidence="5 6">NBRC 110975</strain>
    </source>
</reference>
<dbReference type="Pfam" id="PF02254">
    <property type="entry name" value="TrkA_N"/>
    <property type="match status" value="2"/>
</dbReference>
<dbReference type="InterPro" id="IPR013099">
    <property type="entry name" value="K_chnl_dom"/>
</dbReference>
<feature type="domain" description="RCK N-terminal" evidence="3">
    <location>
        <begin position="9"/>
        <end position="130"/>
    </location>
</feature>
<protein>
    <submittedName>
        <fullName evidence="5">NAD-binding protein</fullName>
    </submittedName>
</protein>
<dbReference type="Proteomes" id="UP001519654">
    <property type="component" value="Unassembled WGS sequence"/>
</dbReference>
<keyword evidence="2" id="KW-1133">Transmembrane helix</keyword>
<evidence type="ECO:0000259" key="4">
    <source>
        <dbReference type="PROSITE" id="PS51202"/>
    </source>
</evidence>
<dbReference type="PANTHER" id="PTHR43833">
    <property type="entry name" value="POTASSIUM CHANNEL PROTEIN 2-RELATED-RELATED"/>
    <property type="match status" value="1"/>
</dbReference>
<feature type="transmembrane region" description="Helical" evidence="2">
    <location>
        <begin position="481"/>
        <end position="503"/>
    </location>
</feature>
<dbReference type="PANTHER" id="PTHR43833:SF11">
    <property type="entry name" value="VOLTAGE-GATED POTASSIUM CHANNEL KCH"/>
    <property type="match status" value="1"/>
</dbReference>
<keyword evidence="2" id="KW-0812">Transmembrane</keyword>
<comment type="subcellular location">
    <subcellularLocation>
        <location evidence="1">Cell membrane</location>
        <topology evidence="1">Multi-pass membrane protein</topology>
    </subcellularLocation>
</comment>
<feature type="domain" description="RCK C-terminal" evidence="4">
    <location>
        <begin position="496"/>
        <end position="579"/>
    </location>
</feature>
<dbReference type="Gene3D" id="1.10.287.70">
    <property type="match status" value="1"/>
</dbReference>
<keyword evidence="2" id="KW-0472">Membrane</keyword>
<evidence type="ECO:0000256" key="1">
    <source>
        <dbReference type="ARBA" id="ARBA00004651"/>
    </source>
</evidence>
<organism evidence="5 6">
    <name type="scientific">Paractinoplanes bogorensis</name>
    <dbReference type="NCBI Taxonomy" id="1610840"/>
    <lineage>
        <taxon>Bacteria</taxon>
        <taxon>Bacillati</taxon>
        <taxon>Actinomycetota</taxon>
        <taxon>Actinomycetes</taxon>
        <taxon>Micromonosporales</taxon>
        <taxon>Micromonosporaceae</taxon>
        <taxon>Paractinoplanes</taxon>
    </lineage>
</organism>
<evidence type="ECO:0000313" key="5">
    <source>
        <dbReference type="EMBL" id="MBU2668401.1"/>
    </source>
</evidence>
<accession>A0ABS5YYK5</accession>
<evidence type="ECO:0000313" key="6">
    <source>
        <dbReference type="Proteomes" id="UP001519654"/>
    </source>
</evidence>
<dbReference type="InterPro" id="IPR036291">
    <property type="entry name" value="NAD(P)-bd_dom_sf"/>
</dbReference>
<gene>
    <name evidence="5" type="ORF">KOI35_33300</name>
</gene>
<dbReference type="InterPro" id="IPR050721">
    <property type="entry name" value="Trk_Ktr_HKT_K-transport"/>
</dbReference>
<comment type="caution">
    <text evidence="5">The sequence shown here is derived from an EMBL/GenBank/DDBJ whole genome shotgun (WGS) entry which is preliminary data.</text>
</comment>
<evidence type="ECO:0000259" key="3">
    <source>
        <dbReference type="PROSITE" id="PS51201"/>
    </source>
</evidence>
<keyword evidence="6" id="KW-1185">Reference proteome</keyword>
<dbReference type="SUPFAM" id="SSF51735">
    <property type="entry name" value="NAD(P)-binding Rossmann-fold domains"/>
    <property type="match status" value="2"/>
</dbReference>
<feature type="transmembrane region" description="Helical" evidence="2">
    <location>
        <begin position="310"/>
        <end position="333"/>
    </location>
</feature>
<feature type="transmembrane region" description="Helical" evidence="2">
    <location>
        <begin position="251"/>
        <end position="271"/>
    </location>
</feature>
<dbReference type="Pfam" id="PF07885">
    <property type="entry name" value="Ion_trans_2"/>
    <property type="match status" value="1"/>
</dbReference>
<name>A0ABS5YYK5_9ACTN</name>
<dbReference type="InterPro" id="IPR006037">
    <property type="entry name" value="RCK_C"/>
</dbReference>
<dbReference type="InterPro" id="IPR036721">
    <property type="entry name" value="RCK_C_sf"/>
</dbReference>
<dbReference type="PROSITE" id="PS51201">
    <property type="entry name" value="RCK_N"/>
    <property type="match status" value="2"/>
</dbReference>
<dbReference type="Pfam" id="PF02080">
    <property type="entry name" value="TrkA_C"/>
    <property type="match status" value="1"/>
</dbReference>
<feature type="domain" description="RCK N-terminal" evidence="3">
    <location>
        <begin position="355"/>
        <end position="486"/>
    </location>
</feature>
<dbReference type="InterPro" id="IPR003148">
    <property type="entry name" value="RCK_N"/>
</dbReference>
<dbReference type="RefSeq" id="WP_215792660.1">
    <property type="nucleotide sequence ID" value="NZ_JAHKKG010000011.1"/>
</dbReference>
<dbReference type="EMBL" id="JAHKKG010000011">
    <property type="protein sequence ID" value="MBU2668401.1"/>
    <property type="molecule type" value="Genomic_DNA"/>
</dbReference>
<evidence type="ECO:0000256" key="2">
    <source>
        <dbReference type="SAM" id="Phobius"/>
    </source>
</evidence>
<proteinExistence type="predicted"/>
<dbReference type="Gene3D" id="3.40.50.720">
    <property type="entry name" value="NAD(P)-binding Rossmann-like Domain"/>
    <property type="match status" value="2"/>
</dbReference>
<sequence length="598" mass="64209">MEGSCAGWRGHIIVCGLDDVGLRTVEQLHLAGVRIVVVEDDADARLVRVVRGWGVPVVVGSPRLVETLGEAGLPGAVAVICVLGDDLHTIEAALLTRENRPDIRIVVQLRNAAVGRALSALSISVLDVAGLSTPSLVEACLRTGTHELDLDGTRFVAAQTVADFTGPLRSRYGALAPLAVTSADGLEIEVCPGRDHVVRPGDVVTLLGTAPELEDAGLNSDTTVAASARPNWLRRKLHVAQTVLTAVDRRLAYALGALFFLLVTAMVVLRLGYREPDGTRMTLLDAGYFAVETIGTVGFGDFYFRDQPSWLRGFAIALMILGVLLATSFYALLTNTLVSIRLQEAMGRRRLTQLTGHVVVAGLGSVGVRVVERLHGAGLDVVVIEHDESCRYADQVRDLGIPVIFADATLPRTLDRVQLAEARAVAVLTSDDLVNLETGLAIRDQLGERASDVPVVLRLFDRTLAATVERNFNLGLARSTAALAAPWFVGAALGLDVIATFYVSSQLMLVGRLTVAPGGGLDGLAMQDLSARTRVVAISRAEGELEHPPRRNTRFSAGDKAYLIGPYEELLQVLRRDDRTQPLGHPLRRRVADPRPHG</sequence>
<dbReference type="PROSITE" id="PS51202">
    <property type="entry name" value="RCK_C"/>
    <property type="match status" value="1"/>
</dbReference>
<dbReference type="SUPFAM" id="SSF116726">
    <property type="entry name" value="TrkA C-terminal domain-like"/>
    <property type="match status" value="1"/>
</dbReference>